<evidence type="ECO:0000256" key="1">
    <source>
        <dbReference type="ARBA" id="ARBA00022723"/>
    </source>
</evidence>
<reference evidence="6 7" key="2">
    <citation type="submission" date="2016-08" db="EMBL/GenBank/DDBJ databases">
        <title>Pervasive Adenine N6-methylation of Active Genes in Fungi.</title>
        <authorList>
            <consortium name="DOE Joint Genome Institute"/>
            <person name="Mondo S.J."/>
            <person name="Dannebaum R.O."/>
            <person name="Kuo R.C."/>
            <person name="Labutti K."/>
            <person name="Haridas S."/>
            <person name="Kuo A."/>
            <person name="Salamov A."/>
            <person name="Ahrendt S.R."/>
            <person name="Lipzen A."/>
            <person name="Sullivan W."/>
            <person name="Andreopoulos W.B."/>
            <person name="Clum A."/>
            <person name="Lindquist E."/>
            <person name="Daum C."/>
            <person name="Ramamoorthy G.K."/>
            <person name="Gryganskyi A."/>
            <person name="Culley D."/>
            <person name="Magnuson J.K."/>
            <person name="James T.Y."/>
            <person name="O'Malley M.A."/>
            <person name="Stajich J.E."/>
            <person name="Spatafora J.W."/>
            <person name="Visel A."/>
            <person name="Grigoriev I.V."/>
        </authorList>
    </citation>
    <scope>NUCLEOTIDE SEQUENCE [LARGE SCALE GENOMIC DNA]</scope>
    <source>
        <strain evidence="7">finn</strain>
    </source>
</reference>
<dbReference type="GO" id="GO:0008270">
    <property type="term" value="F:zinc ion binding"/>
    <property type="evidence" value="ECO:0007669"/>
    <property type="project" value="UniProtKB-KW"/>
</dbReference>
<dbReference type="InterPro" id="IPR024158">
    <property type="entry name" value="Mt_import_TIM15"/>
</dbReference>
<dbReference type="PANTHER" id="PTHR20922:SF13">
    <property type="entry name" value="DNL-TYPE ZINC FINGER PROTEIN"/>
    <property type="match status" value="1"/>
</dbReference>
<accession>A0A1Y1VHZ6</accession>
<keyword evidence="3" id="KW-0862">Zinc</keyword>
<protein>
    <submittedName>
        <fullName evidence="6">Zf-DNL-domain-containing protein</fullName>
    </submittedName>
</protein>
<dbReference type="PROSITE" id="PS51501">
    <property type="entry name" value="ZF_DNL"/>
    <property type="match status" value="1"/>
</dbReference>
<dbReference type="OrthoDB" id="512667at2759"/>
<proteinExistence type="predicted"/>
<keyword evidence="2 4" id="KW-0863">Zinc-finger</keyword>
<dbReference type="GO" id="GO:0006457">
    <property type="term" value="P:protein folding"/>
    <property type="evidence" value="ECO:0007669"/>
    <property type="project" value="TreeGrafter"/>
</dbReference>
<evidence type="ECO:0000313" key="6">
    <source>
        <dbReference type="EMBL" id="ORX56652.1"/>
    </source>
</evidence>
<dbReference type="InterPro" id="IPR007853">
    <property type="entry name" value="Znf_DNL-typ"/>
</dbReference>
<dbReference type="GO" id="GO:0050821">
    <property type="term" value="P:protein stabilization"/>
    <property type="evidence" value="ECO:0007669"/>
    <property type="project" value="TreeGrafter"/>
</dbReference>
<dbReference type="Proteomes" id="UP000193719">
    <property type="component" value="Unassembled WGS sequence"/>
</dbReference>
<evidence type="ECO:0000313" key="7">
    <source>
        <dbReference type="Proteomes" id="UP000193719"/>
    </source>
</evidence>
<dbReference type="Pfam" id="PF05180">
    <property type="entry name" value="zf-DNL"/>
    <property type="match status" value="1"/>
</dbReference>
<keyword evidence="1" id="KW-0479">Metal-binding</keyword>
<reference evidence="6 7" key="1">
    <citation type="submission" date="2016-08" db="EMBL/GenBank/DDBJ databases">
        <title>Genomes of anaerobic fungi encode conserved fungal cellulosomes for biomass hydrolysis.</title>
        <authorList>
            <consortium name="DOE Joint Genome Institute"/>
            <person name="Haitjema C.H."/>
            <person name="Gilmore S.P."/>
            <person name="Henske J.K."/>
            <person name="Solomon K.V."/>
            <person name="De Groot R."/>
            <person name="Kuo A."/>
            <person name="Mondo S.J."/>
            <person name="Salamov A.A."/>
            <person name="Labutti K."/>
            <person name="Zhao Z."/>
            <person name="Chiniquy J."/>
            <person name="Barry K."/>
            <person name="Brewer H.M."/>
            <person name="Purvine S.O."/>
            <person name="Wright A.T."/>
            <person name="Boxma B."/>
            <person name="Van Alen T."/>
            <person name="Hackstein J.H."/>
            <person name="Baker S.E."/>
            <person name="Grigoriev I.V."/>
            <person name="O'Malley M.A."/>
        </authorList>
    </citation>
    <scope>NUCLEOTIDE SEQUENCE [LARGE SCALE GENOMIC DNA]</scope>
    <source>
        <strain evidence="7">finn</strain>
    </source>
</reference>
<evidence type="ECO:0000259" key="5">
    <source>
        <dbReference type="PROSITE" id="PS51501"/>
    </source>
</evidence>
<name>A0A1Y1VHZ6_9FUNG</name>
<keyword evidence="7" id="KW-1185">Reference proteome</keyword>
<gene>
    <name evidence="6" type="ORF">BCR36DRAFT_271514</name>
</gene>
<organism evidence="6 7">
    <name type="scientific">Piromyces finnis</name>
    <dbReference type="NCBI Taxonomy" id="1754191"/>
    <lineage>
        <taxon>Eukaryota</taxon>
        <taxon>Fungi</taxon>
        <taxon>Fungi incertae sedis</taxon>
        <taxon>Chytridiomycota</taxon>
        <taxon>Chytridiomycota incertae sedis</taxon>
        <taxon>Neocallimastigomycetes</taxon>
        <taxon>Neocallimastigales</taxon>
        <taxon>Neocallimastigaceae</taxon>
        <taxon>Piromyces</taxon>
    </lineage>
</organism>
<feature type="non-terminal residue" evidence="6">
    <location>
        <position position="1"/>
    </location>
</feature>
<dbReference type="GO" id="GO:0030150">
    <property type="term" value="P:protein import into mitochondrial matrix"/>
    <property type="evidence" value="ECO:0007669"/>
    <property type="project" value="TreeGrafter"/>
</dbReference>
<dbReference type="PANTHER" id="PTHR20922">
    <property type="entry name" value="DNL-TYPE ZINC FINGER PROTEIN"/>
    <property type="match status" value="1"/>
</dbReference>
<sequence>KFLIGFTCKKCNNRSYKLISKKSYYEGVVIIRCDKCKNLHLIADHLGWYDSLNKFGTIEDYFKRQ</sequence>
<dbReference type="EMBL" id="MCFH01000007">
    <property type="protein sequence ID" value="ORX56652.1"/>
    <property type="molecule type" value="Genomic_DNA"/>
</dbReference>
<dbReference type="STRING" id="1754191.A0A1Y1VHZ6"/>
<dbReference type="AlphaFoldDB" id="A0A1Y1VHZ6"/>
<comment type="caution">
    <text evidence="6">The sequence shown here is derived from an EMBL/GenBank/DDBJ whole genome shotgun (WGS) entry which is preliminary data.</text>
</comment>
<evidence type="ECO:0000256" key="4">
    <source>
        <dbReference type="PROSITE-ProRule" id="PRU00834"/>
    </source>
</evidence>
<feature type="domain" description="DNL-type" evidence="5">
    <location>
        <begin position="1"/>
        <end position="65"/>
    </location>
</feature>
<dbReference type="GO" id="GO:0005739">
    <property type="term" value="C:mitochondrion"/>
    <property type="evidence" value="ECO:0007669"/>
    <property type="project" value="TreeGrafter"/>
</dbReference>
<feature type="non-terminal residue" evidence="6">
    <location>
        <position position="65"/>
    </location>
</feature>
<dbReference type="GO" id="GO:0051087">
    <property type="term" value="F:protein-folding chaperone binding"/>
    <property type="evidence" value="ECO:0007669"/>
    <property type="project" value="TreeGrafter"/>
</dbReference>
<evidence type="ECO:0000256" key="2">
    <source>
        <dbReference type="ARBA" id="ARBA00022771"/>
    </source>
</evidence>
<evidence type="ECO:0000256" key="3">
    <source>
        <dbReference type="ARBA" id="ARBA00022833"/>
    </source>
</evidence>